<evidence type="ECO:0000256" key="1">
    <source>
        <dbReference type="SAM" id="MobiDB-lite"/>
    </source>
</evidence>
<dbReference type="Pfam" id="PF00168">
    <property type="entry name" value="C2"/>
    <property type="match status" value="1"/>
</dbReference>
<proteinExistence type="predicted"/>
<feature type="compositionally biased region" description="Low complexity" evidence="1">
    <location>
        <begin position="489"/>
        <end position="503"/>
    </location>
</feature>
<feature type="compositionally biased region" description="Basic and acidic residues" evidence="1">
    <location>
        <begin position="1063"/>
        <end position="1080"/>
    </location>
</feature>
<organism evidence="4 5">
    <name type="scientific">Mizuhopecten yessoensis</name>
    <name type="common">Japanese scallop</name>
    <name type="synonym">Patinopecten yessoensis</name>
    <dbReference type="NCBI Taxonomy" id="6573"/>
    <lineage>
        <taxon>Eukaryota</taxon>
        <taxon>Metazoa</taxon>
        <taxon>Spiralia</taxon>
        <taxon>Lophotrochozoa</taxon>
        <taxon>Mollusca</taxon>
        <taxon>Bivalvia</taxon>
        <taxon>Autobranchia</taxon>
        <taxon>Pteriomorphia</taxon>
        <taxon>Pectinida</taxon>
        <taxon>Pectinoidea</taxon>
        <taxon>Pectinidae</taxon>
        <taxon>Mizuhopecten</taxon>
    </lineage>
</organism>
<dbReference type="PROSITE" id="PS50004">
    <property type="entry name" value="C2"/>
    <property type="match status" value="1"/>
</dbReference>
<dbReference type="PANTHER" id="PTHR21119:SF5">
    <property type="entry name" value="C2 DOMAIN-CONTAINING PROTEIN"/>
    <property type="match status" value="1"/>
</dbReference>
<feature type="compositionally biased region" description="Polar residues" evidence="1">
    <location>
        <begin position="1120"/>
        <end position="1129"/>
    </location>
</feature>
<comment type="caution">
    <text evidence="4">The sequence shown here is derived from an EMBL/GenBank/DDBJ whole genome shotgun (WGS) entry which is preliminary data.</text>
</comment>
<evidence type="ECO:0000313" key="5">
    <source>
        <dbReference type="Proteomes" id="UP000242188"/>
    </source>
</evidence>
<dbReference type="Pfam" id="PF18696">
    <property type="entry name" value="SMP_C2CD2L"/>
    <property type="match status" value="1"/>
</dbReference>
<keyword evidence="2" id="KW-1133">Transmembrane helix</keyword>
<feature type="compositionally biased region" description="Pro residues" evidence="1">
    <location>
        <begin position="1100"/>
        <end position="1113"/>
    </location>
</feature>
<dbReference type="EMBL" id="NEDP02002959">
    <property type="protein sequence ID" value="OWF49763.1"/>
    <property type="molecule type" value="Genomic_DNA"/>
</dbReference>
<feature type="compositionally biased region" description="Polar residues" evidence="1">
    <location>
        <begin position="996"/>
        <end position="1005"/>
    </location>
</feature>
<dbReference type="InterPro" id="IPR035892">
    <property type="entry name" value="C2_domain_sf"/>
</dbReference>
<evidence type="ECO:0000313" key="4">
    <source>
        <dbReference type="EMBL" id="OWF49763.1"/>
    </source>
</evidence>
<feature type="compositionally biased region" description="Polar residues" evidence="1">
    <location>
        <begin position="744"/>
        <end position="754"/>
    </location>
</feature>
<reference evidence="4 5" key="1">
    <citation type="journal article" date="2017" name="Nat. Ecol. Evol.">
        <title>Scallop genome provides insights into evolution of bilaterian karyotype and development.</title>
        <authorList>
            <person name="Wang S."/>
            <person name="Zhang J."/>
            <person name="Jiao W."/>
            <person name="Li J."/>
            <person name="Xun X."/>
            <person name="Sun Y."/>
            <person name="Guo X."/>
            <person name="Huan P."/>
            <person name="Dong B."/>
            <person name="Zhang L."/>
            <person name="Hu X."/>
            <person name="Sun X."/>
            <person name="Wang J."/>
            <person name="Zhao C."/>
            <person name="Wang Y."/>
            <person name="Wang D."/>
            <person name="Huang X."/>
            <person name="Wang R."/>
            <person name="Lv J."/>
            <person name="Li Y."/>
            <person name="Zhang Z."/>
            <person name="Liu B."/>
            <person name="Lu W."/>
            <person name="Hui Y."/>
            <person name="Liang J."/>
            <person name="Zhou Z."/>
            <person name="Hou R."/>
            <person name="Li X."/>
            <person name="Liu Y."/>
            <person name="Li H."/>
            <person name="Ning X."/>
            <person name="Lin Y."/>
            <person name="Zhao L."/>
            <person name="Xing Q."/>
            <person name="Dou J."/>
            <person name="Li Y."/>
            <person name="Mao J."/>
            <person name="Guo H."/>
            <person name="Dou H."/>
            <person name="Li T."/>
            <person name="Mu C."/>
            <person name="Jiang W."/>
            <person name="Fu Q."/>
            <person name="Fu X."/>
            <person name="Miao Y."/>
            <person name="Liu J."/>
            <person name="Yu Q."/>
            <person name="Li R."/>
            <person name="Liao H."/>
            <person name="Li X."/>
            <person name="Kong Y."/>
            <person name="Jiang Z."/>
            <person name="Chourrout D."/>
            <person name="Li R."/>
            <person name="Bao Z."/>
        </authorList>
    </citation>
    <scope>NUCLEOTIDE SEQUENCE [LARGE SCALE GENOMIC DNA]</scope>
    <source>
        <strain evidence="4 5">PY_sf001</strain>
    </source>
</reference>
<feature type="compositionally biased region" description="Polar residues" evidence="1">
    <location>
        <begin position="835"/>
        <end position="847"/>
    </location>
</feature>
<dbReference type="SUPFAM" id="SSF49562">
    <property type="entry name" value="C2 domain (Calcium/lipid-binding domain, CaLB)"/>
    <property type="match status" value="1"/>
</dbReference>
<dbReference type="PANTHER" id="PTHR21119">
    <property type="entry name" value="C2 DOMAIN-CONTAINING PROTEIN"/>
    <property type="match status" value="1"/>
</dbReference>
<feature type="compositionally biased region" description="Low complexity" evidence="1">
    <location>
        <begin position="538"/>
        <end position="550"/>
    </location>
</feature>
<feature type="region of interest" description="Disordered" evidence="1">
    <location>
        <begin position="955"/>
        <end position="1133"/>
    </location>
</feature>
<keyword evidence="2" id="KW-0472">Membrane</keyword>
<sequence length="1167" mass="127220">MAHITFKLIWYRLGETFDKMAAASENITAWLDWDDHLLDFLLIGWIGWAALVVVVVNSVLTFFGPLQPRGDFVIRTKEGATGPKVIAGTGGAESCQWLNSALNWFYLHYDKFPDFVDVWVKSLNDQSVKLGGPVQVKFERVKSGSLPPKFSEVTFEAGTEGKYVVTCKTDSRDLSLAVFASQQTAEGVKLTNLTTNILKLKGTVKMKCFREGNDMMVNVSFEGRPDVKVVGKPVNPYQDPNDLVDVGVVETVVRNAICLTSSNFNISQLMLGGSYGNLSPRTMGDPPLSPGNLSPRTEAVFEPIEVKEMQQSAFHAPSLASAPMKSTAPRPPHPSPGEKRLLVKVIKASALGGRNVGSIDPTCVVILDKPSQTQATSVVKSTVNPFWDEQFLFDVTNNTKELRFEVKDSRRPAGENFLGEAYVYFEDLKRTPSSRQIIPLQGSSDMRGDMVTGSLTVEFLFLDPIEAESVRQTIAAMSPKRTVEVNQAKTPGGTLVTKTTTTTERARHGRQGAQVDGSPNYIEKHTNVYDYDGSDSTSQSLPQDRSVSSSSDRKSYGQDSTEPSEEITAPPSEVTVPQAESSPVEETTVTSDAVTTQSSPTEEGNSDIPTVKMDPPPSGHEEKEKKKGSSLARTIKKRFSRSKKRSKSAERSRDDSHLQPPGQSYGQSQSKDDIELVRAQPETPSLKKSRSLGGSLKKLFRRGRKRSRDHGETSRESSYSRSSTRNASQGPSREGSLTRGSGGQTSSLTRSGQLPDQKGEVGRSHWSRTNTQNEYMEREVDVSPRHQPGDTTYPVLQQEPSVLQPRGVSSHEPDVGRGHWSRPKSGEQLDVARQSYETNSAPPGSNTETEDIRRGHWSKSKSPARTGPVIITTPKQEPLDVVSQSYDTMAAPPDTDSKPEVRKGHWSKSKSPTRSTGGVVITSRGQEVPDLVASSSTKVITPEVIVTDMINGKTTSSEKIDFVKSSEVPPELAEDVRRGHWSKSKSPSRERIGQIVISTDPSLAASTVEVDLRRGYWTKSKSRSPKRESGPSSGVDASVTDSQTYSLEEVKPAEVPPPSTAESSDKVKVKAKPTKVEPVKSKPVKAKPTKDDPTVKGPVQTPPEDPIVAPPPSAKKGHWSKSTTDSNQPVGGGVVVVKTDVAVASVMPVDPADVHRGHWTKPKTNTS</sequence>
<keyword evidence="5" id="KW-1185">Reference proteome</keyword>
<keyword evidence="2" id="KW-0812">Transmembrane</keyword>
<dbReference type="InterPro" id="IPR000008">
    <property type="entry name" value="C2_dom"/>
</dbReference>
<feature type="compositionally biased region" description="Low complexity" evidence="1">
    <location>
        <begin position="659"/>
        <end position="669"/>
    </location>
</feature>
<dbReference type="InterPro" id="IPR039934">
    <property type="entry name" value="C2CD2/C2CD2L"/>
</dbReference>
<feature type="region of interest" description="Disordered" evidence="1">
    <location>
        <begin position="486"/>
        <end position="923"/>
    </location>
</feature>
<protein>
    <submittedName>
        <fullName evidence="4">C2 domain-containing protein 2-like</fullName>
    </submittedName>
</protein>
<gene>
    <name evidence="4" type="ORF">KP79_PYT22518</name>
</gene>
<dbReference type="SMART" id="SM00239">
    <property type="entry name" value="C2"/>
    <property type="match status" value="1"/>
</dbReference>
<dbReference type="InterPro" id="IPR040885">
    <property type="entry name" value="SMP_C2CD2L"/>
</dbReference>
<feature type="domain" description="C2" evidence="3">
    <location>
        <begin position="319"/>
        <end position="438"/>
    </location>
</feature>
<dbReference type="AlphaFoldDB" id="A0A210QM01"/>
<accession>A0A210QM01</accession>
<evidence type="ECO:0000259" key="3">
    <source>
        <dbReference type="PROSITE" id="PS50004"/>
    </source>
</evidence>
<evidence type="ECO:0000256" key="2">
    <source>
        <dbReference type="SAM" id="Phobius"/>
    </source>
</evidence>
<feature type="compositionally biased region" description="Low complexity" evidence="1">
    <location>
        <begin position="716"/>
        <end position="725"/>
    </location>
</feature>
<feature type="compositionally biased region" description="Basic and acidic residues" evidence="1">
    <location>
        <begin position="647"/>
        <end position="657"/>
    </location>
</feature>
<feature type="compositionally biased region" description="Basic residues" evidence="1">
    <location>
        <begin position="698"/>
        <end position="708"/>
    </location>
</feature>
<feature type="compositionally biased region" description="Polar residues" evidence="1">
    <location>
        <begin position="578"/>
        <end position="603"/>
    </location>
</feature>
<dbReference type="CDD" id="cd21664">
    <property type="entry name" value="SMP_C2CD2-like"/>
    <property type="match status" value="1"/>
</dbReference>
<feature type="compositionally biased region" description="Basic and acidic residues" evidence="1">
    <location>
        <begin position="775"/>
        <end position="788"/>
    </location>
</feature>
<feature type="compositionally biased region" description="Basic residues" evidence="1">
    <location>
        <begin position="634"/>
        <end position="646"/>
    </location>
</feature>
<feature type="transmembrane region" description="Helical" evidence="2">
    <location>
        <begin position="40"/>
        <end position="63"/>
    </location>
</feature>
<name>A0A210QM01_MIZYE</name>
<dbReference type="Proteomes" id="UP000242188">
    <property type="component" value="Unassembled WGS sequence"/>
</dbReference>
<dbReference type="Gene3D" id="2.60.40.150">
    <property type="entry name" value="C2 domain"/>
    <property type="match status" value="1"/>
</dbReference>